<keyword evidence="1" id="KW-0732">Signal</keyword>
<name>A0AAW5X0I8_9LACO</name>
<dbReference type="AlphaFoldDB" id="A0AAW5X0I8"/>
<feature type="domain" description="Extracellular matrix-binding protein ebh GA module" evidence="4">
    <location>
        <begin position="843"/>
        <end position="889"/>
    </location>
</feature>
<dbReference type="InterPro" id="IPR020840">
    <property type="entry name" value="Extracell_matrix-bd_GA"/>
</dbReference>
<reference evidence="5 7" key="2">
    <citation type="submission" date="2022-01" db="EMBL/GenBank/DDBJ databases">
        <title>VMRC isolate genome collection.</title>
        <authorList>
            <person name="France M."/>
            <person name="Rutt L."/>
            <person name="Humphrys M."/>
            <person name="Ravel J."/>
        </authorList>
    </citation>
    <scope>NUCLEOTIDE SEQUENCE [LARGE SCALE GENOMIC DNA]</scope>
    <source>
        <strain evidence="5 7">C0172B4</strain>
    </source>
</reference>
<reference evidence="6" key="1">
    <citation type="submission" date="2022-01" db="EMBL/GenBank/DDBJ databases">
        <title>STING isolate genome collection.</title>
        <authorList>
            <person name="France M."/>
            <person name="Rutt L."/>
            <person name="Humphrys M."/>
            <person name="Ravel J."/>
        </authorList>
    </citation>
    <scope>NUCLEOTIDE SEQUENCE</scope>
    <source>
        <strain evidence="6">C0081E5</strain>
    </source>
</reference>
<dbReference type="Proteomes" id="UP001211566">
    <property type="component" value="Unassembled WGS sequence"/>
</dbReference>
<evidence type="ECO:0000256" key="1">
    <source>
        <dbReference type="ARBA" id="ARBA00022729"/>
    </source>
</evidence>
<dbReference type="EMBL" id="JAKHPW010000023">
    <property type="protein sequence ID" value="MCZ3622899.1"/>
    <property type="molecule type" value="Genomic_DNA"/>
</dbReference>
<protein>
    <submittedName>
        <fullName evidence="6">YSIRK-type signal peptide-containing protein</fullName>
    </submittedName>
</protein>
<evidence type="ECO:0000259" key="4">
    <source>
        <dbReference type="SMART" id="SM00844"/>
    </source>
</evidence>
<dbReference type="Pfam" id="PF04650">
    <property type="entry name" value="YSIRK_signal"/>
    <property type="match status" value="1"/>
</dbReference>
<evidence type="ECO:0000313" key="7">
    <source>
        <dbReference type="Proteomes" id="UP001211420"/>
    </source>
</evidence>
<dbReference type="Proteomes" id="UP001211420">
    <property type="component" value="Unassembled WGS sequence"/>
</dbReference>
<feature type="domain" description="Extracellular matrix-binding protein ebh GA module" evidence="4">
    <location>
        <begin position="657"/>
        <end position="708"/>
    </location>
</feature>
<dbReference type="EMBL" id="JAKHEY010000023">
    <property type="protein sequence ID" value="MCZ9679051.1"/>
    <property type="molecule type" value="Genomic_DNA"/>
</dbReference>
<dbReference type="Pfam" id="PF01468">
    <property type="entry name" value="GA"/>
    <property type="match status" value="3"/>
</dbReference>
<dbReference type="SUPFAM" id="SSF46997">
    <property type="entry name" value="Bacterial immunoglobulin/albumin-binding domains"/>
    <property type="match status" value="6"/>
</dbReference>
<comment type="caution">
    <text evidence="6">The sequence shown here is derived from an EMBL/GenBank/DDBJ whole genome shotgun (WGS) entry which is preliminary data.</text>
</comment>
<feature type="domain" description="Extracellular matrix-binding protein ebh GA module" evidence="4">
    <location>
        <begin position="891"/>
        <end position="937"/>
    </location>
</feature>
<dbReference type="SMART" id="SM00844">
    <property type="entry name" value="GA"/>
    <property type="match status" value="4"/>
</dbReference>
<keyword evidence="2" id="KW-0175">Coiled coil</keyword>
<dbReference type="Pfam" id="PF07554">
    <property type="entry name" value="FIVAR"/>
    <property type="match status" value="2"/>
</dbReference>
<evidence type="ECO:0000313" key="6">
    <source>
        <dbReference type="EMBL" id="MCZ9679051.1"/>
    </source>
</evidence>
<dbReference type="NCBIfam" id="TIGR01168">
    <property type="entry name" value="YSIRK_signal"/>
    <property type="match status" value="1"/>
</dbReference>
<evidence type="ECO:0000256" key="2">
    <source>
        <dbReference type="SAM" id="Coils"/>
    </source>
</evidence>
<accession>A0AAW5X0I8</accession>
<dbReference type="Gene3D" id="1.20.5.420">
    <property type="entry name" value="Immunoglobulin FC, subunit C"/>
    <property type="match status" value="3"/>
</dbReference>
<organism evidence="6 8">
    <name type="scientific">Lactobacillus mulieris</name>
    <dbReference type="NCBI Taxonomy" id="2508708"/>
    <lineage>
        <taxon>Bacteria</taxon>
        <taxon>Bacillati</taxon>
        <taxon>Bacillota</taxon>
        <taxon>Bacilli</taxon>
        <taxon>Lactobacillales</taxon>
        <taxon>Lactobacillaceae</taxon>
        <taxon>Lactobacillus</taxon>
    </lineage>
</organism>
<feature type="non-terminal residue" evidence="6">
    <location>
        <position position="951"/>
    </location>
</feature>
<dbReference type="Gene3D" id="1.20.120.1850">
    <property type="entry name" value="Ebh helix bundles repeating unit (S and A modules)"/>
    <property type="match status" value="2"/>
</dbReference>
<evidence type="ECO:0000256" key="3">
    <source>
        <dbReference type="SAM" id="MobiDB-lite"/>
    </source>
</evidence>
<sequence>MLSKNNKKQYDLKHANGRQHFSLRKTTLGLASVLLSTTLYLGGNSGQLVHASDTNSTTVSSNSDATSTEENKTTAVDKSALQIAYDNALNVQKSDVKYTNETDAAKKSAYDNAITAAKTVLDNSSATNDDVTNAVNNLNTAYSALTGVETTTTTANDITKTGAGLYSDEDKAKQQASSLTEAATTISKQLSTEFLKDHAATQGDRYVVDPKNSGVFPGVNGGTVDRWHDVIMKSNYNDAGATNNITVTQAAYDSTNNTITWTITFNPKDGIDSKAGKYQNATSVYAISISKDLTVKQIKYGWNGTMVDITDSYNTSSASQKAVAVNKKDNNGTANEVTVTNGADKAYEKFKSDLVTGPLFNYIKDSDIGTNITLDSFNAGKALNQDNAKGLQVQVTTEVNTSNLGAFTGVVAGESFVAPDVAQAMGTNAFKTPRVLGVYRAANITVTNKGTEGVTSEAIPVKVTYNGSETVPSDVTSVTYTINKNADNLKKANASKYANATDDSIQVTTNDWNKGYYDTESVSYPYYYDTNTLKDDLLNNGALSISNISVSGSSTKIYNTSTSIQNGALVINITAWDQPATGTEITVEKGTTLTPDLVAQKSISNYEQLKAEGYTFSFNNDVDTSKEGRGNYGLLIRYPDYTEANKHDSVQSITVHVTDSNLDNAKKEANEAIDKLNNLNDAQKATAKAAVGAATTVDAVTAAQTNAKATDTDMGNLSNDDNYKNAESIKQGSNYQNADPKLKDAYDQAVAEAAKLLDKITGTSTGDVSTDPEVVEVAKKKVDEALAALNGDSNLAKAKEEAKKAIDQMGDLSDADKTAAKSNVDNATDTAGVNTAKQDAQDLNNAKKAAKEAIDQMGDLSDADKTVAKSNVDNATDIAGVNTAKQDAQDLNDAKKAAKEAIDQMGDLSEADKTAAKSNVDNATDIAGVNTAKQDAQDLNNAKKAAKEAID</sequence>
<gene>
    <name evidence="5" type="ORF">L2772_08605</name>
    <name evidence="6" type="ORF">L2Z99_08310</name>
</gene>
<feature type="compositionally biased region" description="Polar residues" evidence="3">
    <location>
        <begin position="931"/>
        <end position="940"/>
    </location>
</feature>
<feature type="coiled-coil region" evidence="2">
    <location>
        <begin position="659"/>
        <end position="686"/>
    </location>
</feature>
<evidence type="ECO:0000313" key="8">
    <source>
        <dbReference type="Proteomes" id="UP001211566"/>
    </source>
</evidence>
<dbReference type="InterPro" id="IPR005877">
    <property type="entry name" value="YSIRK_signal_dom"/>
</dbReference>
<feature type="region of interest" description="Disordered" evidence="3">
    <location>
        <begin position="907"/>
        <end position="951"/>
    </location>
</feature>
<evidence type="ECO:0000313" key="5">
    <source>
        <dbReference type="EMBL" id="MCZ3622899.1"/>
    </source>
</evidence>
<feature type="domain" description="Extracellular matrix-binding protein ebh GA module" evidence="4">
    <location>
        <begin position="782"/>
        <end position="841"/>
    </location>
</feature>
<keyword evidence="7" id="KW-1185">Reference proteome</keyword>
<dbReference type="RefSeq" id="WP_269255378.1">
    <property type="nucleotide sequence ID" value="NZ_JAKHEY010000023.1"/>
</dbReference>
<dbReference type="InterPro" id="IPR002988">
    <property type="entry name" value="GA_module"/>
</dbReference>
<feature type="region of interest" description="Disordered" evidence="3">
    <location>
        <begin position="50"/>
        <end position="72"/>
    </location>
</feature>
<feature type="compositionally biased region" description="Low complexity" evidence="3">
    <location>
        <begin position="51"/>
        <end position="68"/>
    </location>
</feature>
<proteinExistence type="predicted"/>
<dbReference type="InterPro" id="IPR009063">
    <property type="entry name" value="Ig/albumin-bd_sf"/>
</dbReference>